<evidence type="ECO:0000256" key="3">
    <source>
        <dbReference type="ARBA" id="ARBA00006602"/>
    </source>
</evidence>
<evidence type="ECO:0000256" key="6">
    <source>
        <dbReference type="ARBA" id="ARBA00022490"/>
    </source>
</evidence>
<keyword evidence="11" id="KW-0966">Cell projection</keyword>
<evidence type="ECO:0000256" key="7">
    <source>
        <dbReference type="ARBA" id="ARBA00022795"/>
    </source>
</evidence>
<comment type="function">
    <text evidence="1">Needed for flagellar regrowth and assembly.</text>
</comment>
<evidence type="ECO:0000256" key="1">
    <source>
        <dbReference type="ARBA" id="ARBA00003041"/>
    </source>
</evidence>
<dbReference type="GO" id="GO:0003774">
    <property type="term" value="F:cytoskeletal motor activity"/>
    <property type="evidence" value="ECO:0007669"/>
    <property type="project" value="InterPro"/>
</dbReference>
<dbReference type="GO" id="GO:0005829">
    <property type="term" value="C:cytosol"/>
    <property type="evidence" value="ECO:0007669"/>
    <property type="project" value="TreeGrafter"/>
</dbReference>
<evidence type="ECO:0000256" key="9">
    <source>
        <dbReference type="ARBA" id="ARBA00023225"/>
    </source>
</evidence>
<organism evidence="11 12">
    <name type="scientific">Polaromonas vacuolata</name>
    <dbReference type="NCBI Taxonomy" id="37448"/>
    <lineage>
        <taxon>Bacteria</taxon>
        <taxon>Pseudomonadati</taxon>
        <taxon>Pseudomonadota</taxon>
        <taxon>Betaproteobacteria</taxon>
        <taxon>Burkholderiales</taxon>
        <taxon>Comamonadaceae</taxon>
        <taxon>Polaromonas</taxon>
    </lineage>
</organism>
<keyword evidence="6" id="KW-0963">Cytoplasm</keyword>
<evidence type="ECO:0000313" key="12">
    <source>
        <dbReference type="Proteomes" id="UP000502041"/>
    </source>
</evidence>
<keyword evidence="9" id="KW-1006">Bacterial flagellum protein export</keyword>
<dbReference type="GO" id="GO:0044781">
    <property type="term" value="P:bacterial-type flagellum organization"/>
    <property type="evidence" value="ECO:0007669"/>
    <property type="project" value="UniProtKB-KW"/>
</dbReference>
<dbReference type="GO" id="GO:0071973">
    <property type="term" value="P:bacterial-type flagellum-dependent cell motility"/>
    <property type="evidence" value="ECO:0007669"/>
    <property type="project" value="InterPro"/>
</dbReference>
<feature type="domain" description="Flagellar assembly protein FliH/Type III secretion system HrpE" evidence="10">
    <location>
        <begin position="131"/>
        <end position="257"/>
    </location>
</feature>
<dbReference type="InterPro" id="IPR018035">
    <property type="entry name" value="Flagellar_FliH/T3SS_HrpE"/>
</dbReference>
<dbReference type="InterPro" id="IPR000563">
    <property type="entry name" value="Flag_FliH"/>
</dbReference>
<dbReference type="RefSeq" id="WP_168921069.1">
    <property type="nucleotide sequence ID" value="NZ_CP051461.1"/>
</dbReference>
<evidence type="ECO:0000256" key="8">
    <source>
        <dbReference type="ARBA" id="ARBA00022927"/>
    </source>
</evidence>
<evidence type="ECO:0000313" key="11">
    <source>
        <dbReference type="EMBL" id="QJC55159.1"/>
    </source>
</evidence>
<keyword evidence="11" id="KW-0969">Cilium</keyword>
<dbReference type="Pfam" id="PF02108">
    <property type="entry name" value="FliH"/>
    <property type="match status" value="1"/>
</dbReference>
<proteinExistence type="inferred from homology"/>
<dbReference type="PANTHER" id="PTHR34982">
    <property type="entry name" value="YOP PROTEINS TRANSLOCATION PROTEIN L"/>
    <property type="match status" value="1"/>
</dbReference>
<keyword evidence="8" id="KW-0653">Protein transport</keyword>
<dbReference type="GO" id="GO:0009288">
    <property type="term" value="C:bacterial-type flagellum"/>
    <property type="evidence" value="ECO:0007669"/>
    <property type="project" value="InterPro"/>
</dbReference>
<keyword evidence="7" id="KW-1005">Bacterial flagellum biogenesis</keyword>
<keyword evidence="12" id="KW-1185">Reference proteome</keyword>
<dbReference type="Proteomes" id="UP000502041">
    <property type="component" value="Chromosome"/>
</dbReference>
<dbReference type="PRINTS" id="PR01003">
    <property type="entry name" value="FLGFLIH"/>
</dbReference>
<keyword evidence="11" id="KW-0282">Flagellum</keyword>
<dbReference type="NCBIfam" id="NF004270">
    <property type="entry name" value="PRK05687.2-1"/>
    <property type="match status" value="1"/>
</dbReference>
<evidence type="ECO:0000259" key="10">
    <source>
        <dbReference type="Pfam" id="PF02108"/>
    </source>
</evidence>
<keyword evidence="5" id="KW-0813">Transport</keyword>
<evidence type="ECO:0000256" key="5">
    <source>
        <dbReference type="ARBA" id="ARBA00022448"/>
    </source>
</evidence>
<comment type="subcellular location">
    <subcellularLocation>
        <location evidence="2">Cytoplasm</location>
    </subcellularLocation>
</comment>
<dbReference type="PANTHER" id="PTHR34982:SF1">
    <property type="entry name" value="FLAGELLAR ASSEMBLY PROTEIN FLIH"/>
    <property type="match status" value="1"/>
</dbReference>
<accession>A0A6H2H5N0</accession>
<protein>
    <recommendedName>
        <fullName evidence="4">Flagellar assembly protein FliH</fullName>
    </recommendedName>
</protein>
<reference evidence="11 12" key="1">
    <citation type="submission" date="2020-04" db="EMBL/GenBank/DDBJ databases">
        <title>Complete genome of a Psychrophilic, Marine, Gas Vacuolate Bacterium Polaromonas vacuolata KCTC 22033T.</title>
        <authorList>
            <person name="Hwang K."/>
            <person name="Kim K.M."/>
        </authorList>
    </citation>
    <scope>NUCLEOTIDE SEQUENCE [LARGE SCALE GENOMIC DNA]</scope>
    <source>
        <strain evidence="11 12">KCTC 22033</strain>
    </source>
</reference>
<sequence length="274" mass="29442">MIPSSKPEFDVPSAPAQIDDDEYAALFPGSAQRAPKSLDAAAEAKPKMTAWQRWEMNSINDVKPAAAPKRVVPTKPAPPILNDIELAKLRQQAQLDGHAKGEKIGHAEGYAAGYAQGQAKAQTDAAELATQQATQLLELMQSLPTALRLAEREVADDLLALALDIAHQVVGQALNLEPKLILSAVTSLLQAEPALNGTPQLLLHPDDAALVHEHLKEEIQHAGWRIRTDMHIQRGGCRVTSTSGEHDASMPTRWSRVAAALPCAMPSETMAGHD</sequence>
<dbReference type="EMBL" id="CP051461">
    <property type="protein sequence ID" value="QJC55159.1"/>
    <property type="molecule type" value="Genomic_DNA"/>
</dbReference>
<evidence type="ECO:0000256" key="2">
    <source>
        <dbReference type="ARBA" id="ARBA00004496"/>
    </source>
</evidence>
<dbReference type="KEGG" id="pvac:HC248_00422"/>
<comment type="similarity">
    <text evidence="3">Belongs to the FliH family.</text>
</comment>
<dbReference type="GO" id="GO:0015031">
    <property type="term" value="P:protein transport"/>
    <property type="evidence" value="ECO:0007669"/>
    <property type="project" value="UniProtKB-KW"/>
</dbReference>
<dbReference type="InterPro" id="IPR051472">
    <property type="entry name" value="T3SS_Stator/FliH"/>
</dbReference>
<evidence type="ECO:0000256" key="4">
    <source>
        <dbReference type="ARBA" id="ARBA00016507"/>
    </source>
</evidence>
<dbReference type="AlphaFoldDB" id="A0A6H2H5N0"/>
<gene>
    <name evidence="11" type="primary">fliH</name>
    <name evidence="11" type="ORF">HC248_00422</name>
</gene>
<name>A0A6H2H5N0_9BURK</name>